<comment type="caution">
    <text evidence="1">The sequence shown here is derived from an EMBL/GenBank/DDBJ whole genome shotgun (WGS) entry which is preliminary data.</text>
</comment>
<evidence type="ECO:0000313" key="2">
    <source>
        <dbReference type="Proteomes" id="UP000468735"/>
    </source>
</evidence>
<dbReference type="AlphaFoldDB" id="A0A6H9YV12"/>
<dbReference type="RefSeq" id="WP_151565953.1">
    <property type="nucleotide sequence ID" value="NZ_WBMT01000018.1"/>
</dbReference>
<dbReference type="Proteomes" id="UP000468735">
    <property type="component" value="Unassembled WGS sequence"/>
</dbReference>
<dbReference type="EMBL" id="WBMT01000018">
    <property type="protein sequence ID" value="KAB2343729.1"/>
    <property type="molecule type" value="Genomic_DNA"/>
</dbReference>
<evidence type="ECO:0008006" key="3">
    <source>
        <dbReference type="Google" id="ProtNLM"/>
    </source>
</evidence>
<gene>
    <name evidence="1" type="ORF">F8566_33965</name>
</gene>
<organism evidence="1 2">
    <name type="scientific">Actinomadura rudentiformis</name>
    <dbReference type="NCBI Taxonomy" id="359158"/>
    <lineage>
        <taxon>Bacteria</taxon>
        <taxon>Bacillati</taxon>
        <taxon>Actinomycetota</taxon>
        <taxon>Actinomycetes</taxon>
        <taxon>Streptosporangiales</taxon>
        <taxon>Thermomonosporaceae</taxon>
        <taxon>Actinomadura</taxon>
    </lineage>
</organism>
<sequence length="66" mass="7641">MRHRLYSLYHLVAFCGLRRGEASGVRDEDSGLDDAGTVTIRKQLLQLGWDFEEDDPRPTPPSRWPR</sequence>
<proteinExistence type="predicted"/>
<dbReference type="OrthoDB" id="9805859at2"/>
<protein>
    <recommendedName>
        <fullName evidence="3">Tyr recombinase domain-containing protein</fullName>
    </recommendedName>
</protein>
<reference evidence="1 2" key="1">
    <citation type="submission" date="2019-09" db="EMBL/GenBank/DDBJ databases">
        <title>Actinomadura physcomitrii sp. nov., a novel actinomycete isolated from moss [Physcomitrium sphaericum (Ludw) Fuernr].</title>
        <authorList>
            <person name="Zhuang X."/>
            <person name="Liu C."/>
        </authorList>
    </citation>
    <scope>NUCLEOTIDE SEQUENCE [LARGE SCALE GENOMIC DNA]</scope>
    <source>
        <strain evidence="1 2">HMC1</strain>
    </source>
</reference>
<accession>A0A6H9YV12</accession>
<name>A0A6H9YV12_9ACTN</name>
<keyword evidence="2" id="KW-1185">Reference proteome</keyword>
<evidence type="ECO:0000313" key="1">
    <source>
        <dbReference type="EMBL" id="KAB2343729.1"/>
    </source>
</evidence>